<protein>
    <submittedName>
        <fullName evidence="1">Uncharacterized protein</fullName>
    </submittedName>
</protein>
<keyword evidence="1" id="KW-0614">Plasmid</keyword>
<proteinExistence type="predicted"/>
<dbReference type="AlphaFoldDB" id="A0A6G7BAX5"/>
<dbReference type="RefSeq" id="WP_164824161.1">
    <property type="nucleotide sequence ID" value="NZ_CP049229.1"/>
</dbReference>
<evidence type="ECO:0000313" key="2">
    <source>
        <dbReference type="Proteomes" id="UP000501676"/>
    </source>
</evidence>
<dbReference type="EMBL" id="CP049229">
    <property type="protein sequence ID" value="QIH24485.1"/>
    <property type="molecule type" value="Genomic_DNA"/>
</dbReference>
<evidence type="ECO:0000313" key="1">
    <source>
        <dbReference type="EMBL" id="QIH24485.1"/>
    </source>
</evidence>
<gene>
    <name evidence="1" type="ORF">G6Z83_07125</name>
</gene>
<sequence length="200" mass="23865">MKDIELETNRTLTRWILRLANDLQMRCATSADEILLFDNPSILKKNWTNLFYYLVHTKYAIALIDYVLFTENMFDKNDSIELERLTDSDLCQIFNNTYEWYKKLPKNVLKIHNIDNSEKMFQEILSDERSSLCAINKPLISSKITVMAQEITKKWFYAIPDMYLKKYAINQTEKDFYNLLSLKSLELERIDSTILEIMNW</sequence>
<geneLocation type="plasmid" evidence="2">
    <name>pc0210c1</name>
</geneLocation>
<dbReference type="Proteomes" id="UP000501676">
    <property type="component" value="Plasmid pC0210C1"/>
</dbReference>
<organism evidence="1 2">
    <name type="scientific">Lactobacillus iners</name>
    <dbReference type="NCBI Taxonomy" id="147802"/>
    <lineage>
        <taxon>Bacteria</taxon>
        <taxon>Bacillati</taxon>
        <taxon>Bacillota</taxon>
        <taxon>Bacilli</taxon>
        <taxon>Lactobacillales</taxon>
        <taxon>Lactobacillaceae</taxon>
        <taxon>Lactobacillus</taxon>
    </lineage>
</organism>
<name>A0A6G7BAX5_9LACO</name>
<accession>A0A6G7BAX5</accession>
<reference evidence="1 2" key="1">
    <citation type="submission" date="2020-02" db="EMBL/GenBank/DDBJ databases">
        <title>Complete genome sequences of six Lactobacillus iners strains isolated from the human vagina.</title>
        <authorList>
            <person name="France M.T."/>
            <person name="Rutt L."/>
            <person name="Narina S."/>
            <person name="Arbaugh S."/>
            <person name="Humphrys M.S."/>
            <person name="Ma B."/>
            <person name="Hayward M.R."/>
            <person name="Relman D."/>
            <person name="Kwon D.S."/>
            <person name="Ravel J."/>
        </authorList>
    </citation>
    <scope>NUCLEOTIDE SEQUENCE [LARGE SCALE GENOMIC DNA]</scope>
    <source>
        <strain evidence="1 2">C0210C1</strain>
        <plasmid evidence="2">pc0210c1</plasmid>
    </source>
</reference>